<keyword evidence="2 5" id="KW-0805">Transcription regulation</keyword>
<dbReference type="STRING" id="706434.HMPREF9429_00688"/>
<dbReference type="InterPro" id="IPR036388">
    <property type="entry name" value="WH-like_DNA-bd_sf"/>
</dbReference>
<dbReference type="Gene3D" id="1.10.10.10">
    <property type="entry name" value="Winged helix-like DNA-binding domain superfamily/Winged helix DNA-binding domain"/>
    <property type="match status" value="1"/>
</dbReference>
<dbReference type="InterPro" id="IPR021153">
    <property type="entry name" value="HrcA_C"/>
</dbReference>
<dbReference type="Proteomes" id="UP000003195">
    <property type="component" value="Unassembled WGS sequence"/>
</dbReference>
<evidence type="ECO:0000256" key="1">
    <source>
        <dbReference type="ARBA" id="ARBA00022491"/>
    </source>
</evidence>
<evidence type="ECO:0000256" key="4">
    <source>
        <dbReference type="ARBA" id="ARBA00023163"/>
    </source>
</evidence>
<reference evidence="7 8" key="1">
    <citation type="submission" date="2010-08" db="EMBL/GenBank/DDBJ databases">
        <authorList>
            <person name="Weinstock G."/>
            <person name="Sodergren E."/>
            <person name="Clifton S."/>
            <person name="Fulton L."/>
            <person name="Fulton B."/>
            <person name="Courtney L."/>
            <person name="Fronick C."/>
            <person name="Harrison M."/>
            <person name="Strong C."/>
            <person name="Farmer C."/>
            <person name="Delahaunty K."/>
            <person name="Markovic C."/>
            <person name="Hall O."/>
            <person name="Minx P."/>
            <person name="Tomlinson C."/>
            <person name="Mitreva M."/>
            <person name="Hou S."/>
            <person name="Chen J."/>
            <person name="Wollam A."/>
            <person name="Pepin K.H."/>
            <person name="Johnson M."/>
            <person name="Bhonagiri V."/>
            <person name="Zhang X."/>
            <person name="Suruliraj S."/>
            <person name="Warren W."/>
            <person name="Chinwalla A."/>
            <person name="Mardis E.R."/>
            <person name="Wilson R.K."/>
        </authorList>
    </citation>
    <scope>NUCLEOTIDE SEQUENCE [LARGE SCALE GENOMIC DNA]</scope>
    <source>
        <strain evidence="7 8">F0359</strain>
    </source>
</reference>
<evidence type="ECO:0000256" key="5">
    <source>
        <dbReference type="HAMAP-Rule" id="MF_00081"/>
    </source>
</evidence>
<evidence type="ECO:0000313" key="7">
    <source>
        <dbReference type="EMBL" id="EFQ04482.1"/>
    </source>
</evidence>
<dbReference type="Gene3D" id="3.30.390.60">
    <property type="entry name" value="Heat-inducible transcription repressor hrca homolog, domain 3"/>
    <property type="match status" value="1"/>
</dbReference>
<dbReference type="HOGENOM" id="CLU_050019_1_0_9"/>
<dbReference type="EMBL" id="AECS01000018">
    <property type="protein sequence ID" value="EFQ04482.1"/>
    <property type="molecule type" value="Genomic_DNA"/>
</dbReference>
<evidence type="ECO:0000259" key="6">
    <source>
        <dbReference type="Pfam" id="PF01628"/>
    </source>
</evidence>
<keyword evidence="1 5" id="KW-0678">Repressor</keyword>
<dbReference type="PIRSF" id="PIRSF005485">
    <property type="entry name" value="HrcA"/>
    <property type="match status" value="1"/>
</dbReference>
<dbReference type="eggNOG" id="COG1420">
    <property type="taxonomic scope" value="Bacteria"/>
</dbReference>
<comment type="caution">
    <text evidence="7">The sequence shown here is derived from an EMBL/GenBank/DDBJ whole genome shotgun (WGS) entry which is preliminary data.</text>
</comment>
<accession>E2ZB62</accession>
<evidence type="ECO:0000313" key="8">
    <source>
        <dbReference type="Proteomes" id="UP000003195"/>
    </source>
</evidence>
<comment type="function">
    <text evidence="5">Negative regulator of class I heat shock genes (grpE-dnaK-dnaJ and groELS operons). Prevents heat-shock induction of these operons.</text>
</comment>
<dbReference type="SUPFAM" id="SSF46785">
    <property type="entry name" value="Winged helix' DNA-binding domain"/>
    <property type="match status" value="1"/>
</dbReference>
<keyword evidence="4 5" id="KW-0804">Transcription</keyword>
<keyword evidence="8" id="KW-1185">Reference proteome</keyword>
<dbReference type="GO" id="GO:0045892">
    <property type="term" value="P:negative regulation of DNA-templated transcription"/>
    <property type="evidence" value="ECO:0007669"/>
    <property type="project" value="UniProtKB-UniRule"/>
</dbReference>
<dbReference type="GO" id="GO:0003677">
    <property type="term" value="F:DNA binding"/>
    <property type="evidence" value="ECO:0007669"/>
    <property type="project" value="InterPro"/>
</dbReference>
<dbReference type="InterPro" id="IPR023120">
    <property type="entry name" value="WHTH_transcript_rep_HrcA_IDD"/>
</dbReference>
<dbReference type="Pfam" id="PF01628">
    <property type="entry name" value="HrcA"/>
    <property type="match status" value="1"/>
</dbReference>
<evidence type="ECO:0000256" key="3">
    <source>
        <dbReference type="ARBA" id="ARBA00023016"/>
    </source>
</evidence>
<dbReference type="AlphaFoldDB" id="E2ZB62"/>
<name>E2ZB62_9FIRM</name>
<comment type="similarity">
    <text evidence="5">Belongs to the HrcA family.</text>
</comment>
<sequence>MTKKNKHVIFYTVVSTQNNGVLINRNEVKSMELDERKQKILEAVIQDYITSAEPVGSRTIARKYDLGVSAATIRNEMFDLETMGYLEQPHTSAGRTPSAKGYRFYVDCLLQPSKVTKDDKRLVQTWLGDRADNADQLFRSTAQVLAKITHNVSFVVTSGQSGARLKYVRFLPLDDRRAIMLVVSDTGQVEDSIYAKPAHVEIDELNVLAQKLTERLAGMQLSKITTQVLERFRNDIVDDIDLYKAAFRNLQRAFRKQDLYQGGATELLNTPEFRDMDKARSLFSMLEERERVIHLLGKETEEKNPVVRIGDARTPAPLNDCSIIEATFRQRDEVVGKIAVLGPTRMEYAKIIGLLDFMKEHVVQILSYHHEDT</sequence>
<evidence type="ECO:0000256" key="2">
    <source>
        <dbReference type="ARBA" id="ARBA00023015"/>
    </source>
</evidence>
<dbReference type="HAMAP" id="MF_00081">
    <property type="entry name" value="HrcA"/>
    <property type="match status" value="1"/>
</dbReference>
<dbReference type="PANTHER" id="PTHR34824">
    <property type="entry name" value="HEAT-INDUCIBLE TRANSCRIPTION REPRESSOR HRCA"/>
    <property type="match status" value="1"/>
</dbReference>
<dbReference type="PANTHER" id="PTHR34824:SF1">
    <property type="entry name" value="HEAT-INDUCIBLE TRANSCRIPTION REPRESSOR HRCA"/>
    <property type="match status" value="1"/>
</dbReference>
<proteinExistence type="inferred from homology"/>
<dbReference type="SUPFAM" id="SSF55781">
    <property type="entry name" value="GAF domain-like"/>
    <property type="match status" value="1"/>
</dbReference>
<feature type="domain" description="Heat-inducible transcription repressor HrcA C-terminal" evidence="6">
    <location>
        <begin position="135"/>
        <end position="352"/>
    </location>
</feature>
<organism evidence="7 8">
    <name type="scientific">Megasphaera micronuciformis F0359</name>
    <dbReference type="NCBI Taxonomy" id="706434"/>
    <lineage>
        <taxon>Bacteria</taxon>
        <taxon>Bacillati</taxon>
        <taxon>Bacillota</taxon>
        <taxon>Negativicutes</taxon>
        <taxon>Veillonellales</taxon>
        <taxon>Veillonellaceae</taxon>
        <taxon>Megasphaera</taxon>
    </lineage>
</organism>
<dbReference type="Gene3D" id="3.30.450.40">
    <property type="match status" value="1"/>
</dbReference>
<dbReference type="InterPro" id="IPR029016">
    <property type="entry name" value="GAF-like_dom_sf"/>
</dbReference>
<dbReference type="InterPro" id="IPR036390">
    <property type="entry name" value="WH_DNA-bd_sf"/>
</dbReference>
<gene>
    <name evidence="5 7" type="primary">hrcA</name>
    <name evidence="7" type="ORF">HMPREF9429_00688</name>
</gene>
<dbReference type="NCBIfam" id="TIGR00331">
    <property type="entry name" value="hrcA"/>
    <property type="match status" value="1"/>
</dbReference>
<protein>
    <recommendedName>
        <fullName evidence="5">Heat-inducible transcription repressor HrcA</fullName>
    </recommendedName>
</protein>
<keyword evidence="3 5" id="KW-0346">Stress response</keyword>
<dbReference type="InterPro" id="IPR002571">
    <property type="entry name" value="HrcA"/>
</dbReference>